<dbReference type="AlphaFoldDB" id="A0A166I3H2"/>
<evidence type="ECO:0000259" key="1">
    <source>
        <dbReference type="Pfam" id="PF20719"/>
    </source>
</evidence>
<sequence>MLSPAKVSPSKGKIKPETHWNMEWWDFYPLVEGPKRPVVWASSSIIFTAHSVQPVVTARLFPSSQTFQLPASNAILGSPQSYGPPTLISASPESDWLFAYFPGRGAPGRGCIWKRGDRLDMWQVQDVQDKDARDISVFPMSVGVVEVEWLGTERQWVTDENGLATRLPPCGPRIPVAKPGLLLVTADHQLHLWYLRAFTTVFRSLKMSLLQPGLVAENITPTVHDDSNGPGGVRVCIGASIALAYNEPSVIIATRSTLHPSPTSKSSSFDPMDLSMSMDVNHPADSGAFVSNEWETWSQEPTIDLCEVQVGFDGTCISMKSHNLLPIHHERDTELSNLKFVCTPPALAEVDNAKATESRAEKGSIALVAGFLNFNDYSSIPQSQLSVYSISRVKEPPNATHVNWTSAHQSSRTFQSGVLAFITPSAPSASGSRLYAGVYDAAGSMSSTSKSRDVRVGSTSVLRLSDLSDDDEWEKSPIMASVGDIGRETIPLNVAISPNDMLLLTLSCPMLGVRTIIHPLPRRDLQKDPFSDETTKDSGLPFALVASIYAHNTSADITHTIRGKSNTADAAAETLYTALGAFDDDSLGKSGTHAWEIVGVAVEISLLRKASTDDERALMRERMDTAQSLCAMAACNSAFEDCQDGAGYDLDAVWQLVSLSRWALAFIADLLKHCLLLSLTSAPEASGSQADGEDLFGSTPVSPSVEATLSPALQTPMLLHLAHPLALKSLSNVLTHIKNLHTFMVSLPAGAEGPRIAKDVLMNIVACSGFDLTALCTFLAGCVEESTSFPVEETRRSLAVCQPTSAIGISLRKTIQKLTSERIIDKPRLLIKPSDIVGTSLEQQTRQKGTDVVSMGLLARHGGFSVNVCARCGGKSEVTNNPDGTFAGARWKTWEKTWKARCVCGGLWAH</sequence>
<evidence type="ECO:0000313" key="3">
    <source>
        <dbReference type="Proteomes" id="UP000076532"/>
    </source>
</evidence>
<dbReference type="EMBL" id="KV417563">
    <property type="protein sequence ID" value="KZP19504.1"/>
    <property type="molecule type" value="Genomic_DNA"/>
</dbReference>
<keyword evidence="3" id="KW-1185">Reference proteome</keyword>
<name>A0A166I3H2_9AGAM</name>
<dbReference type="STRING" id="436010.A0A166I3H2"/>
<dbReference type="Pfam" id="PF20719">
    <property type="entry name" value="Med16_C"/>
    <property type="match status" value="1"/>
</dbReference>
<gene>
    <name evidence="2" type="ORF">FIBSPDRAFT_955383</name>
</gene>
<protein>
    <recommendedName>
        <fullName evidence="1">Mediator complex subunit 16 C-terminal domain-containing protein</fullName>
    </recommendedName>
</protein>
<evidence type="ECO:0000313" key="2">
    <source>
        <dbReference type="EMBL" id="KZP19504.1"/>
    </source>
</evidence>
<reference evidence="2 3" key="1">
    <citation type="journal article" date="2016" name="Mol. Biol. Evol.">
        <title>Comparative Genomics of Early-Diverging Mushroom-Forming Fungi Provides Insights into the Origins of Lignocellulose Decay Capabilities.</title>
        <authorList>
            <person name="Nagy L.G."/>
            <person name="Riley R."/>
            <person name="Tritt A."/>
            <person name="Adam C."/>
            <person name="Daum C."/>
            <person name="Floudas D."/>
            <person name="Sun H."/>
            <person name="Yadav J.S."/>
            <person name="Pangilinan J."/>
            <person name="Larsson K.H."/>
            <person name="Matsuura K."/>
            <person name="Barry K."/>
            <person name="Labutti K."/>
            <person name="Kuo R."/>
            <person name="Ohm R.A."/>
            <person name="Bhattacharya S.S."/>
            <person name="Shirouzu T."/>
            <person name="Yoshinaga Y."/>
            <person name="Martin F.M."/>
            <person name="Grigoriev I.V."/>
            <person name="Hibbett D.S."/>
        </authorList>
    </citation>
    <scope>NUCLEOTIDE SEQUENCE [LARGE SCALE GENOMIC DNA]</scope>
    <source>
        <strain evidence="2 3">CBS 109695</strain>
    </source>
</reference>
<dbReference type="OrthoDB" id="2535907at2759"/>
<organism evidence="2 3">
    <name type="scientific">Athelia psychrophila</name>
    <dbReference type="NCBI Taxonomy" id="1759441"/>
    <lineage>
        <taxon>Eukaryota</taxon>
        <taxon>Fungi</taxon>
        <taxon>Dikarya</taxon>
        <taxon>Basidiomycota</taxon>
        <taxon>Agaricomycotina</taxon>
        <taxon>Agaricomycetes</taxon>
        <taxon>Agaricomycetidae</taxon>
        <taxon>Atheliales</taxon>
        <taxon>Atheliaceae</taxon>
        <taxon>Athelia</taxon>
    </lineage>
</organism>
<dbReference type="InterPro" id="IPR048339">
    <property type="entry name" value="Mediator_Med16_C"/>
</dbReference>
<proteinExistence type="predicted"/>
<feature type="domain" description="Mediator complex subunit 16 C-terminal" evidence="1">
    <location>
        <begin position="842"/>
        <end position="909"/>
    </location>
</feature>
<accession>A0A166I3H2</accession>
<dbReference type="Proteomes" id="UP000076532">
    <property type="component" value="Unassembled WGS sequence"/>
</dbReference>